<feature type="chain" id="PRO_5042958496" description="alpha-galactosidase" evidence="3">
    <location>
        <begin position="19"/>
        <end position="361"/>
    </location>
</feature>
<dbReference type="EC" id="3.2.1.22" evidence="2"/>
<feature type="domain" description="Glycoside-hydrolase family GH114 TIM-barrel" evidence="4">
    <location>
        <begin position="31"/>
        <end position="269"/>
    </location>
</feature>
<reference evidence="5" key="2">
    <citation type="submission" date="2023-05" db="EMBL/GenBank/DDBJ databases">
        <authorList>
            <consortium name="Lawrence Berkeley National Laboratory"/>
            <person name="Steindorff A."/>
            <person name="Hensen N."/>
            <person name="Bonometti L."/>
            <person name="Westerberg I."/>
            <person name="Brannstrom I.O."/>
            <person name="Guillou S."/>
            <person name="Cros-Aarteil S."/>
            <person name="Calhoun S."/>
            <person name="Haridas S."/>
            <person name="Kuo A."/>
            <person name="Mondo S."/>
            <person name="Pangilinan J."/>
            <person name="Riley R."/>
            <person name="Labutti K."/>
            <person name="Andreopoulos B."/>
            <person name="Lipzen A."/>
            <person name="Chen C."/>
            <person name="Yanf M."/>
            <person name="Daum C."/>
            <person name="Ng V."/>
            <person name="Clum A."/>
            <person name="Ohm R."/>
            <person name="Martin F."/>
            <person name="Silar P."/>
            <person name="Natvig D."/>
            <person name="Lalanne C."/>
            <person name="Gautier V."/>
            <person name="Ament-Velasquez S.L."/>
            <person name="Kruys A."/>
            <person name="Hutchinson M.I."/>
            <person name="Powell A.J."/>
            <person name="Barry K."/>
            <person name="Miller A.N."/>
            <person name="Grigoriev I.V."/>
            <person name="Debuchy R."/>
            <person name="Gladieux P."/>
            <person name="Thoren M.H."/>
            <person name="Johannesson H."/>
        </authorList>
    </citation>
    <scope>NUCLEOTIDE SEQUENCE</scope>
    <source>
        <strain evidence="5">PSN293</strain>
    </source>
</reference>
<comment type="catalytic activity">
    <reaction evidence="1">
        <text>Hydrolysis of terminal, non-reducing alpha-D-galactose residues in alpha-D-galactosides, including galactose oligosaccharides, galactomannans and galactolipids.</text>
        <dbReference type="EC" id="3.2.1.22"/>
    </reaction>
</comment>
<keyword evidence="6" id="KW-1185">Reference proteome</keyword>
<dbReference type="PANTHER" id="PTHR35273:SF2">
    <property type="entry name" value="ALPHA-GALACTOSIDASE"/>
    <property type="match status" value="1"/>
</dbReference>
<comment type="caution">
    <text evidence="5">The sequence shown here is derived from an EMBL/GenBank/DDBJ whole genome shotgun (WGS) entry which is preliminary data.</text>
</comment>
<proteinExistence type="predicted"/>
<keyword evidence="5" id="KW-0378">Hydrolase</keyword>
<dbReference type="Proteomes" id="UP001301769">
    <property type="component" value="Unassembled WGS sequence"/>
</dbReference>
<dbReference type="AlphaFoldDB" id="A0AAN7B4D2"/>
<dbReference type="Gene3D" id="3.20.20.70">
    <property type="entry name" value="Aldolase class I"/>
    <property type="match status" value="1"/>
</dbReference>
<sequence length="361" mass="40046">MKQFAPILVPILIAEASAQVVKPPNFDPEVKWQIEIQSTIDPMAPLTPTDALVWDLDLYHVSRHPEVVTYLRDNIPGVNIICYFNAGLVQDSDCDWDDWQRPEYIGLLGEYYESDPNTGERWVNIRNQTGIDRIKRRVRLAAQLGCDGVDPDNIDGYNDNTGFDLNSADYINFVTQLADQAHALTTNRSFTLLIGQKNAAELVPDLQPVLDFAVLEDCKNLLGEAERAFCADFQPYIANTTQTKPVFSIEYPTTLRDPAAPQQCRTTGADEAQYEASCANDTVPDGPLGNYRYSEILKLRDEGDEATELNGCTQYCVPEGQDPASGVVVTAINSELEGDDCTATGIESLGLKTRFLQFFSA</sequence>
<dbReference type="InterPro" id="IPR017853">
    <property type="entry name" value="GH"/>
</dbReference>
<protein>
    <recommendedName>
        <fullName evidence="2">alpha-galactosidase</fullName>
        <ecNumber evidence="2">3.2.1.22</ecNumber>
    </recommendedName>
</protein>
<evidence type="ECO:0000256" key="1">
    <source>
        <dbReference type="ARBA" id="ARBA00001255"/>
    </source>
</evidence>
<name>A0AAN7B4D2_9PEZI</name>
<dbReference type="Pfam" id="PF03537">
    <property type="entry name" value="Glyco_hydro_114"/>
    <property type="match status" value="1"/>
</dbReference>
<organism evidence="5 6">
    <name type="scientific">Rhypophila decipiens</name>
    <dbReference type="NCBI Taxonomy" id="261697"/>
    <lineage>
        <taxon>Eukaryota</taxon>
        <taxon>Fungi</taxon>
        <taxon>Dikarya</taxon>
        <taxon>Ascomycota</taxon>
        <taxon>Pezizomycotina</taxon>
        <taxon>Sordariomycetes</taxon>
        <taxon>Sordariomycetidae</taxon>
        <taxon>Sordariales</taxon>
        <taxon>Naviculisporaceae</taxon>
        <taxon>Rhypophila</taxon>
    </lineage>
</organism>
<keyword evidence="3" id="KW-0732">Signal</keyword>
<evidence type="ECO:0000256" key="3">
    <source>
        <dbReference type="SAM" id="SignalP"/>
    </source>
</evidence>
<dbReference type="InterPro" id="IPR004352">
    <property type="entry name" value="GH114_TIM-barrel"/>
</dbReference>
<dbReference type="PANTHER" id="PTHR35273">
    <property type="entry name" value="ALPHA-1,4 POLYGALACTOSAMINIDASE, PUTATIVE (AFU_ORTHOLOGUE AFUA_3G07890)-RELATED"/>
    <property type="match status" value="1"/>
</dbReference>
<gene>
    <name evidence="5" type="ORF">QBC37DRAFT_298079</name>
</gene>
<dbReference type="EMBL" id="MU858276">
    <property type="protein sequence ID" value="KAK4207745.1"/>
    <property type="molecule type" value="Genomic_DNA"/>
</dbReference>
<evidence type="ECO:0000256" key="2">
    <source>
        <dbReference type="ARBA" id="ARBA00012755"/>
    </source>
</evidence>
<accession>A0AAN7B4D2</accession>
<feature type="signal peptide" evidence="3">
    <location>
        <begin position="1"/>
        <end position="18"/>
    </location>
</feature>
<evidence type="ECO:0000313" key="5">
    <source>
        <dbReference type="EMBL" id="KAK4207745.1"/>
    </source>
</evidence>
<reference evidence="5" key="1">
    <citation type="journal article" date="2023" name="Mol. Phylogenet. Evol.">
        <title>Genome-scale phylogeny and comparative genomics of the fungal order Sordariales.</title>
        <authorList>
            <person name="Hensen N."/>
            <person name="Bonometti L."/>
            <person name="Westerberg I."/>
            <person name="Brannstrom I.O."/>
            <person name="Guillou S."/>
            <person name="Cros-Aarteil S."/>
            <person name="Calhoun S."/>
            <person name="Haridas S."/>
            <person name="Kuo A."/>
            <person name="Mondo S."/>
            <person name="Pangilinan J."/>
            <person name="Riley R."/>
            <person name="LaButti K."/>
            <person name="Andreopoulos B."/>
            <person name="Lipzen A."/>
            <person name="Chen C."/>
            <person name="Yan M."/>
            <person name="Daum C."/>
            <person name="Ng V."/>
            <person name="Clum A."/>
            <person name="Steindorff A."/>
            <person name="Ohm R.A."/>
            <person name="Martin F."/>
            <person name="Silar P."/>
            <person name="Natvig D.O."/>
            <person name="Lalanne C."/>
            <person name="Gautier V."/>
            <person name="Ament-Velasquez S.L."/>
            <person name="Kruys A."/>
            <person name="Hutchinson M.I."/>
            <person name="Powell A.J."/>
            <person name="Barry K."/>
            <person name="Miller A.N."/>
            <person name="Grigoriev I.V."/>
            <person name="Debuchy R."/>
            <person name="Gladieux P."/>
            <person name="Hiltunen Thoren M."/>
            <person name="Johannesson H."/>
        </authorList>
    </citation>
    <scope>NUCLEOTIDE SEQUENCE</scope>
    <source>
        <strain evidence="5">PSN293</strain>
    </source>
</reference>
<dbReference type="SUPFAM" id="SSF51445">
    <property type="entry name" value="(Trans)glycosidases"/>
    <property type="match status" value="1"/>
</dbReference>
<evidence type="ECO:0000313" key="6">
    <source>
        <dbReference type="Proteomes" id="UP001301769"/>
    </source>
</evidence>
<evidence type="ECO:0000259" key="4">
    <source>
        <dbReference type="Pfam" id="PF03537"/>
    </source>
</evidence>
<dbReference type="GO" id="GO:0004557">
    <property type="term" value="F:alpha-galactosidase activity"/>
    <property type="evidence" value="ECO:0007669"/>
    <property type="project" value="UniProtKB-EC"/>
</dbReference>
<dbReference type="InterPro" id="IPR013785">
    <property type="entry name" value="Aldolase_TIM"/>
</dbReference>